<name>D6GRS9_FILAD</name>
<dbReference type="STRING" id="546269.HMPREF0389_00285"/>
<dbReference type="AlphaFoldDB" id="D6GRS9"/>
<sequence length="171" mass="18568">MQGTKRIVFLGLMISYSLVLHLIENILPGLHFIAPGAKLGLANIITLYLLYRTSKKDAFLVLVLRILLGSFFGGSLSALLYSLFGGIFSFIAMALTRKLERFQVGILGVSVVGALSFNIGQLIVAGLVIQNMSIAVYFPIMAYVSLGTGTFIGFVVCFLTDRSNYRESMGA</sequence>
<feature type="transmembrane region" description="Helical" evidence="1">
    <location>
        <begin position="135"/>
        <end position="159"/>
    </location>
</feature>
<organism evidence="2 3">
    <name type="scientific">Filifactor alocis (strain ATCC 35896 / CCUG 47790 / D40 B5)</name>
    <name type="common">Fusobacterium alocis</name>
    <dbReference type="NCBI Taxonomy" id="546269"/>
    <lineage>
        <taxon>Bacteria</taxon>
        <taxon>Bacillati</taxon>
        <taxon>Bacillota</taxon>
        <taxon>Clostridia</taxon>
        <taxon>Peptostreptococcales</taxon>
        <taxon>Filifactoraceae</taxon>
        <taxon>Filifactor</taxon>
    </lineage>
</organism>
<dbReference type="KEGG" id="faa:HMPREF0389_00285"/>
<dbReference type="Proteomes" id="UP000007468">
    <property type="component" value="Chromosome"/>
</dbReference>
<proteinExistence type="predicted"/>
<dbReference type="PIRSF" id="PIRSF027391">
    <property type="entry name" value="Hpre_diP_synt_I"/>
    <property type="match status" value="1"/>
</dbReference>
<dbReference type="Pfam" id="PF07456">
    <property type="entry name" value="Hpre_diP_synt_I"/>
    <property type="match status" value="1"/>
</dbReference>
<dbReference type="eggNOG" id="COG4769">
    <property type="taxonomic scope" value="Bacteria"/>
</dbReference>
<feature type="transmembrane region" description="Helical" evidence="1">
    <location>
        <begin position="7"/>
        <end position="23"/>
    </location>
</feature>
<dbReference type="OrthoDB" id="9799095at2"/>
<keyword evidence="1" id="KW-1133">Transmembrane helix</keyword>
<evidence type="ECO:0000313" key="3">
    <source>
        <dbReference type="Proteomes" id="UP000007468"/>
    </source>
</evidence>
<feature type="transmembrane region" description="Helical" evidence="1">
    <location>
        <begin position="104"/>
        <end position="129"/>
    </location>
</feature>
<dbReference type="PATRIC" id="fig|546269.5.peg.370"/>
<keyword evidence="1" id="KW-0812">Transmembrane</keyword>
<dbReference type="Gene3D" id="1.10.1760.20">
    <property type="match status" value="1"/>
</dbReference>
<dbReference type="RefSeq" id="WP_014262022.1">
    <property type="nucleotide sequence ID" value="NC_016630.1"/>
</dbReference>
<keyword evidence="3" id="KW-1185">Reference proteome</keyword>
<dbReference type="InterPro" id="IPR014535">
    <property type="entry name" value="Hpre_diP_synt_I"/>
</dbReference>
<dbReference type="InterPro" id="IPR010898">
    <property type="entry name" value="Hpre_diP_synth_I"/>
</dbReference>
<feature type="transmembrane region" description="Helical" evidence="1">
    <location>
        <begin position="58"/>
        <end position="74"/>
    </location>
</feature>
<evidence type="ECO:0000256" key="1">
    <source>
        <dbReference type="SAM" id="Phobius"/>
    </source>
</evidence>
<accession>D6GRS9</accession>
<protein>
    <submittedName>
        <fullName evidence="2">Heptaprenyl diphosphate synthase component I</fullName>
    </submittedName>
</protein>
<reference evidence="3" key="1">
    <citation type="submission" date="2010-12" db="EMBL/GenBank/DDBJ databases">
        <title>The genome sequence of Filifactor alocis strain ATCC 35896.</title>
        <authorList>
            <consortium name="The Broad Institute Genome Sequencing Platform"/>
            <person name="Ward D."/>
            <person name="Earl A."/>
            <person name="Feldgarden M."/>
            <person name="Young S.K."/>
            <person name="Gargeya S."/>
            <person name="Zeng Q."/>
            <person name="Alvarado L."/>
            <person name="Berlin A."/>
            <person name="Bochicchio J."/>
            <person name="Chapman S.B."/>
            <person name="Chen Z."/>
            <person name="Freedman E."/>
            <person name="Gellesch M."/>
            <person name="Goldberg J."/>
            <person name="Griggs A."/>
            <person name="Gujja S."/>
            <person name="Heilman E."/>
            <person name="Heiman D."/>
            <person name="Howarth C."/>
            <person name="Mehta T."/>
            <person name="Neiman D."/>
            <person name="Pearson M."/>
            <person name="Roberts A."/>
            <person name="Saif S."/>
            <person name="Shea T."/>
            <person name="Shenoy N."/>
            <person name="Sisk P."/>
            <person name="Stolte C."/>
            <person name="Sykes S."/>
            <person name="White J."/>
            <person name="Yandava C."/>
            <person name="Izard J."/>
            <person name="Blanton J.M."/>
            <person name="Baranova O.V."/>
            <person name="Tanner A.C."/>
            <person name="Dewhirst F.E."/>
            <person name="Haas B."/>
            <person name="Nusbaum C."/>
            <person name="Birren B."/>
        </authorList>
    </citation>
    <scope>NUCLEOTIDE SEQUENCE [LARGE SCALE GENOMIC DNA]</scope>
    <source>
        <strain evidence="3">ATCC 35896 / D40 B5</strain>
    </source>
</reference>
<keyword evidence="1" id="KW-0472">Membrane</keyword>
<gene>
    <name evidence="2" type="ordered locus">HMPREF0389_00285</name>
</gene>
<evidence type="ECO:0000313" key="2">
    <source>
        <dbReference type="EMBL" id="EFE28370.1"/>
    </source>
</evidence>
<dbReference type="EMBL" id="CP002390">
    <property type="protein sequence ID" value="EFE28370.1"/>
    <property type="molecule type" value="Genomic_DNA"/>
</dbReference>
<feature type="transmembrane region" description="Helical" evidence="1">
    <location>
        <begin position="29"/>
        <end position="51"/>
    </location>
</feature>